<evidence type="ECO:0000313" key="2">
    <source>
        <dbReference type="Proteomes" id="UP000318567"/>
    </source>
</evidence>
<dbReference type="AlphaFoldDB" id="A0A9Q9UMQ6"/>
<accession>A0A9Q9UMQ6</accession>
<gene>
    <name evidence="1" type="ORF">SB6410_03928</name>
</gene>
<reference evidence="1 2" key="1">
    <citation type="submission" date="2019-07" db="EMBL/GenBank/DDBJ databases">
        <authorList>
            <person name="Brisse S."/>
            <person name="Rodrigues C."/>
            <person name="Thorpe H."/>
        </authorList>
    </citation>
    <scope>NUCLEOTIDE SEQUENCE [LARGE SCALE GENOMIC DNA]</scope>
    <source>
        <strain evidence="1">SB6410</strain>
    </source>
</reference>
<sequence length="31" mass="3394">MTLTKMLARAKAVCKDLYYRGKGLGHALNVA</sequence>
<dbReference type="EMBL" id="CABGGO010000028">
    <property type="protein sequence ID" value="VUS88929.1"/>
    <property type="molecule type" value="Genomic_DNA"/>
</dbReference>
<comment type="caution">
    <text evidence="1">The sequence shown here is derived from an EMBL/GenBank/DDBJ whole genome shotgun (WGS) entry which is preliminary data.</text>
</comment>
<organism evidence="1 2">
    <name type="scientific">Klebsiella pasteurii</name>
    <dbReference type="NCBI Taxonomy" id="2587529"/>
    <lineage>
        <taxon>Bacteria</taxon>
        <taxon>Pseudomonadati</taxon>
        <taxon>Pseudomonadota</taxon>
        <taxon>Gammaproteobacteria</taxon>
        <taxon>Enterobacterales</taxon>
        <taxon>Enterobacteriaceae</taxon>
        <taxon>Klebsiella/Raoultella group</taxon>
        <taxon>Klebsiella</taxon>
    </lineage>
</organism>
<protein>
    <submittedName>
        <fullName evidence="1">Uncharacterized protein</fullName>
    </submittedName>
</protein>
<dbReference type="Proteomes" id="UP000318567">
    <property type="component" value="Unassembled WGS sequence"/>
</dbReference>
<evidence type="ECO:0000313" key="1">
    <source>
        <dbReference type="EMBL" id="VUS88929.1"/>
    </source>
</evidence>
<proteinExistence type="predicted"/>
<name>A0A9Q9UMQ6_9ENTR</name>